<keyword evidence="9" id="KW-0133">Cell shape</keyword>
<evidence type="ECO:0000313" key="19">
    <source>
        <dbReference type="EMBL" id="MCC2177449.1"/>
    </source>
</evidence>
<dbReference type="Proteomes" id="UP001298753">
    <property type="component" value="Unassembled WGS sequence"/>
</dbReference>
<evidence type="ECO:0000256" key="3">
    <source>
        <dbReference type="ARBA" id="ARBA00007164"/>
    </source>
</evidence>
<dbReference type="InterPro" id="IPR012338">
    <property type="entry name" value="Beta-lactam/transpept-like"/>
</dbReference>
<keyword evidence="20" id="KW-1185">Reference proteome</keyword>
<dbReference type="Pfam" id="PF00768">
    <property type="entry name" value="Peptidase_S11"/>
    <property type="match status" value="1"/>
</dbReference>
<evidence type="ECO:0000256" key="1">
    <source>
        <dbReference type="ARBA" id="ARBA00003217"/>
    </source>
</evidence>
<evidence type="ECO:0000256" key="9">
    <source>
        <dbReference type="ARBA" id="ARBA00022960"/>
    </source>
</evidence>
<dbReference type="PANTHER" id="PTHR21581:SF33">
    <property type="entry name" value="D-ALANYL-D-ALANINE CARBOXYPEPTIDASE DACB"/>
    <property type="match status" value="1"/>
</dbReference>
<keyword evidence="7 16" id="KW-0732">Signal</keyword>
<dbReference type="InterPro" id="IPR018044">
    <property type="entry name" value="Peptidase_S11"/>
</dbReference>
<evidence type="ECO:0000256" key="10">
    <source>
        <dbReference type="ARBA" id="ARBA00022984"/>
    </source>
</evidence>
<name>A0AAW4W3I1_9FIRM</name>
<dbReference type="Gene3D" id="2.60.410.10">
    <property type="entry name" value="D-Ala-D-Ala carboxypeptidase, C-terminal domain"/>
    <property type="match status" value="1"/>
</dbReference>
<dbReference type="GO" id="GO:0071555">
    <property type="term" value="P:cell wall organization"/>
    <property type="evidence" value="ECO:0007669"/>
    <property type="project" value="UniProtKB-KW"/>
</dbReference>
<feature type="signal peptide" evidence="16">
    <location>
        <begin position="1"/>
        <end position="24"/>
    </location>
</feature>
<evidence type="ECO:0000259" key="18">
    <source>
        <dbReference type="Pfam" id="PF07943"/>
    </source>
</evidence>
<feature type="active site" evidence="13">
    <location>
        <position position="104"/>
    </location>
</feature>
<comment type="function">
    <text evidence="1">Removes C-terminal D-alanyl residues from sugar-peptide cell wall precursors.</text>
</comment>
<keyword evidence="10" id="KW-0573">Peptidoglycan synthesis</keyword>
<dbReference type="SUPFAM" id="SSF56601">
    <property type="entry name" value="beta-lactamase/transpeptidase-like"/>
    <property type="match status" value="1"/>
</dbReference>
<protein>
    <recommendedName>
        <fullName evidence="4">serine-type D-Ala-D-Ala carboxypeptidase</fullName>
        <ecNumber evidence="4">3.4.16.4</ecNumber>
    </recommendedName>
</protein>
<comment type="caution">
    <text evidence="19">The sequence shown here is derived from an EMBL/GenBank/DDBJ whole genome shotgun (WGS) entry which is preliminary data.</text>
</comment>
<feature type="active site" description="Proton acceptor" evidence="13">
    <location>
        <position position="52"/>
    </location>
</feature>
<evidence type="ECO:0000256" key="6">
    <source>
        <dbReference type="ARBA" id="ARBA00022670"/>
    </source>
</evidence>
<evidence type="ECO:0000259" key="17">
    <source>
        <dbReference type="Pfam" id="PF00768"/>
    </source>
</evidence>
<keyword evidence="6" id="KW-0645">Protease</keyword>
<proteinExistence type="inferred from homology"/>
<evidence type="ECO:0000256" key="15">
    <source>
        <dbReference type="RuleBase" id="RU004016"/>
    </source>
</evidence>
<feature type="binding site" evidence="14">
    <location>
        <position position="204"/>
    </location>
    <ligand>
        <name>substrate</name>
    </ligand>
</feature>
<feature type="active site" description="Acyl-ester intermediate" evidence="13">
    <location>
        <position position="49"/>
    </location>
</feature>
<dbReference type="InterPro" id="IPR012907">
    <property type="entry name" value="Peptidase_S11_C"/>
</dbReference>
<dbReference type="GO" id="GO:0006508">
    <property type="term" value="P:proteolysis"/>
    <property type="evidence" value="ECO:0007669"/>
    <property type="project" value="UniProtKB-KW"/>
</dbReference>
<gene>
    <name evidence="19" type="ORF">LKD22_09985</name>
</gene>
<evidence type="ECO:0000256" key="16">
    <source>
        <dbReference type="SAM" id="SignalP"/>
    </source>
</evidence>
<dbReference type="PRINTS" id="PR00725">
    <property type="entry name" value="DADACBPTASE1"/>
</dbReference>
<evidence type="ECO:0000256" key="11">
    <source>
        <dbReference type="ARBA" id="ARBA00023316"/>
    </source>
</evidence>
<evidence type="ECO:0000256" key="8">
    <source>
        <dbReference type="ARBA" id="ARBA00022801"/>
    </source>
</evidence>
<dbReference type="EC" id="3.4.16.4" evidence="4"/>
<evidence type="ECO:0000256" key="7">
    <source>
        <dbReference type="ARBA" id="ARBA00022729"/>
    </source>
</evidence>
<comment type="pathway">
    <text evidence="2">Cell wall biogenesis; peptidoglycan biosynthesis.</text>
</comment>
<keyword evidence="5 19" id="KW-0121">Carboxypeptidase</keyword>
<dbReference type="InterPro" id="IPR015956">
    <property type="entry name" value="Peniciliin-bd_prot_C_sf"/>
</dbReference>
<dbReference type="Gene3D" id="3.40.710.10">
    <property type="entry name" value="DD-peptidase/beta-lactamase superfamily"/>
    <property type="match status" value="1"/>
</dbReference>
<dbReference type="SUPFAM" id="SSF69189">
    <property type="entry name" value="Penicillin-binding protein associated domain"/>
    <property type="match status" value="1"/>
</dbReference>
<organism evidence="19 20">
    <name type="scientific">Agathobaculum butyriciproducens</name>
    <dbReference type="NCBI Taxonomy" id="1628085"/>
    <lineage>
        <taxon>Bacteria</taxon>
        <taxon>Bacillati</taxon>
        <taxon>Bacillota</taxon>
        <taxon>Clostridia</taxon>
        <taxon>Eubacteriales</taxon>
        <taxon>Butyricicoccaceae</taxon>
        <taxon>Agathobaculum</taxon>
    </lineage>
</organism>
<dbReference type="GO" id="GO:0009252">
    <property type="term" value="P:peptidoglycan biosynthetic process"/>
    <property type="evidence" value="ECO:0007669"/>
    <property type="project" value="UniProtKB-KW"/>
</dbReference>
<dbReference type="GO" id="GO:0008360">
    <property type="term" value="P:regulation of cell shape"/>
    <property type="evidence" value="ECO:0007669"/>
    <property type="project" value="UniProtKB-KW"/>
</dbReference>
<evidence type="ECO:0000256" key="5">
    <source>
        <dbReference type="ARBA" id="ARBA00022645"/>
    </source>
</evidence>
<keyword evidence="8" id="KW-0378">Hydrolase</keyword>
<dbReference type="Pfam" id="PF07943">
    <property type="entry name" value="PBP5_C"/>
    <property type="match status" value="1"/>
</dbReference>
<evidence type="ECO:0000313" key="20">
    <source>
        <dbReference type="Proteomes" id="UP001298753"/>
    </source>
</evidence>
<feature type="domain" description="Peptidase S11 D-Ala-D-Ala carboxypeptidase A C-terminal" evidence="18">
    <location>
        <begin position="251"/>
        <end position="335"/>
    </location>
</feature>
<dbReference type="AlphaFoldDB" id="A0AAW4W3I1"/>
<keyword evidence="11" id="KW-0961">Cell wall biogenesis/degradation</keyword>
<evidence type="ECO:0000256" key="2">
    <source>
        <dbReference type="ARBA" id="ARBA00004752"/>
    </source>
</evidence>
<evidence type="ECO:0000256" key="14">
    <source>
        <dbReference type="PIRSR" id="PIRSR618044-2"/>
    </source>
</evidence>
<dbReference type="EMBL" id="JAJEPX010000034">
    <property type="protein sequence ID" value="MCC2177449.1"/>
    <property type="molecule type" value="Genomic_DNA"/>
</dbReference>
<sequence>MKKLFCVLALLLVLPRAGAVSARAAVVIDADTGETLFEQNADSRLPMASTTKIMTALVALGEGDLDRVYTVKPEYAAVEGSSMYLKAGETLSLQDTLYGLMLASGNDAAVAIAGECGGMTAFVGKMNAKAAELGLTDTHFDNPNGLPSDTHYTTAHELAKITAAALKDPVFRQIVSTKSCTVSGHALSNHNRLLSMYDGAIGVKTGFTRAAGRCLVSAAERNGRTIIAVTLNDPNDWNDHREMLDAGFAQYSEVTLHTAGDTIANARVFGGDTASVPLTAKNTVTAYLLPGEKEKLQRVRYGEKICYAPVVKTAQAGSVEYRLGDCVLGRDTLVYGGESLLPAEEKSFVERIMERFRN</sequence>
<reference evidence="19 20" key="1">
    <citation type="submission" date="2021-10" db="EMBL/GenBank/DDBJ databases">
        <title>Anaerobic single-cell dispensing facilitates the cultivation of human gut bacteria.</title>
        <authorList>
            <person name="Afrizal A."/>
        </authorList>
    </citation>
    <scope>NUCLEOTIDE SEQUENCE [LARGE SCALE GENOMIC DNA]</scope>
    <source>
        <strain evidence="19 20">CLA-AA-H270</strain>
    </source>
</reference>
<evidence type="ECO:0000256" key="12">
    <source>
        <dbReference type="ARBA" id="ARBA00034000"/>
    </source>
</evidence>
<comment type="similarity">
    <text evidence="3 15">Belongs to the peptidase S11 family.</text>
</comment>
<dbReference type="GeneID" id="98661057"/>
<evidence type="ECO:0000256" key="13">
    <source>
        <dbReference type="PIRSR" id="PIRSR618044-1"/>
    </source>
</evidence>
<feature type="domain" description="Peptidase S11 D-alanyl-D-alanine carboxypeptidase A N-terminal" evidence="17">
    <location>
        <begin position="19"/>
        <end position="234"/>
    </location>
</feature>
<accession>A0AAW4W3I1</accession>
<dbReference type="InterPro" id="IPR001967">
    <property type="entry name" value="Peptidase_S11_N"/>
</dbReference>
<feature type="chain" id="PRO_5043520772" description="serine-type D-Ala-D-Ala carboxypeptidase" evidence="16">
    <location>
        <begin position="25"/>
        <end position="358"/>
    </location>
</feature>
<evidence type="ECO:0000256" key="4">
    <source>
        <dbReference type="ARBA" id="ARBA00012448"/>
    </source>
</evidence>
<comment type="catalytic activity">
    <reaction evidence="12">
        <text>Preferential cleavage: (Ac)2-L-Lys-D-Ala-|-D-Ala. Also transpeptidation of peptidyl-alanyl moieties that are N-acyl substituents of D-alanine.</text>
        <dbReference type="EC" id="3.4.16.4"/>
    </reaction>
</comment>
<dbReference type="PANTHER" id="PTHR21581">
    <property type="entry name" value="D-ALANYL-D-ALANINE CARBOXYPEPTIDASE"/>
    <property type="match status" value="1"/>
</dbReference>
<dbReference type="RefSeq" id="WP_227600993.1">
    <property type="nucleotide sequence ID" value="NZ_JAJEPX010000034.1"/>
</dbReference>
<dbReference type="InterPro" id="IPR037167">
    <property type="entry name" value="Peptidase_S11_C_sf"/>
</dbReference>
<dbReference type="GO" id="GO:0009002">
    <property type="term" value="F:serine-type D-Ala-D-Ala carboxypeptidase activity"/>
    <property type="evidence" value="ECO:0007669"/>
    <property type="project" value="UniProtKB-EC"/>
</dbReference>